<dbReference type="PANTHER" id="PTHR42791:SF2">
    <property type="entry name" value="N-ACETYLTRANSFERASE DOMAIN-CONTAINING PROTEIN"/>
    <property type="match status" value="1"/>
</dbReference>
<dbReference type="Proteomes" id="UP000324241">
    <property type="component" value="Unassembled WGS sequence"/>
</dbReference>
<dbReference type="InterPro" id="IPR016181">
    <property type="entry name" value="Acyl_CoA_acyltransferase"/>
</dbReference>
<organism evidence="3 4">
    <name type="scientific">Aspergillus tanneri</name>
    <dbReference type="NCBI Taxonomy" id="1220188"/>
    <lineage>
        <taxon>Eukaryota</taxon>
        <taxon>Fungi</taxon>
        <taxon>Dikarya</taxon>
        <taxon>Ascomycota</taxon>
        <taxon>Pezizomycotina</taxon>
        <taxon>Eurotiomycetes</taxon>
        <taxon>Eurotiomycetidae</taxon>
        <taxon>Eurotiales</taxon>
        <taxon>Aspergillaceae</taxon>
        <taxon>Aspergillus</taxon>
        <taxon>Aspergillus subgen. Circumdati</taxon>
    </lineage>
</organism>
<accession>A0A4S3JIE6</accession>
<dbReference type="GeneID" id="54329400"/>
<evidence type="ECO:0000313" key="5">
    <source>
        <dbReference type="Proteomes" id="UP000324241"/>
    </source>
</evidence>
<dbReference type="OrthoDB" id="410198at2759"/>
<dbReference type="RefSeq" id="XP_033424640.1">
    <property type="nucleotide sequence ID" value="XM_033571325.1"/>
</dbReference>
<evidence type="ECO:0000313" key="2">
    <source>
        <dbReference type="EMBL" id="KAA8645279.1"/>
    </source>
</evidence>
<dbReference type="GO" id="GO:0016747">
    <property type="term" value="F:acyltransferase activity, transferring groups other than amino-acyl groups"/>
    <property type="evidence" value="ECO:0007669"/>
    <property type="project" value="InterPro"/>
</dbReference>
<evidence type="ECO:0000313" key="4">
    <source>
        <dbReference type="Proteomes" id="UP000308092"/>
    </source>
</evidence>
<dbReference type="CDD" id="cd04301">
    <property type="entry name" value="NAT_SF"/>
    <property type="match status" value="1"/>
</dbReference>
<evidence type="ECO:0000259" key="1">
    <source>
        <dbReference type="PROSITE" id="PS51186"/>
    </source>
</evidence>
<comment type="caution">
    <text evidence="3">The sequence shown here is derived from an EMBL/GenBank/DDBJ whole genome shotgun (WGS) entry which is preliminary data.</text>
</comment>
<feature type="domain" description="N-acetyltransferase" evidence="1">
    <location>
        <begin position="3"/>
        <end position="221"/>
    </location>
</feature>
<reference evidence="2 5" key="2">
    <citation type="submission" date="2019-08" db="EMBL/GenBank/DDBJ databases">
        <title>The genome sequence of a newly discovered highly antifungal drug resistant Aspergillus species, Aspergillus tanneri NIH 1004.</title>
        <authorList>
            <person name="Mounaud S."/>
            <person name="Singh I."/>
            <person name="Joardar V."/>
            <person name="Pakala S."/>
            <person name="Pakala S."/>
            <person name="Venepally P."/>
            <person name="Chung J.K."/>
            <person name="Losada L."/>
            <person name="Nierman W.C."/>
        </authorList>
    </citation>
    <scope>NUCLEOTIDE SEQUENCE [LARGE SCALE GENOMIC DNA]</scope>
    <source>
        <strain evidence="2 5">NIH1004</strain>
    </source>
</reference>
<dbReference type="PROSITE" id="PS51186">
    <property type="entry name" value="GNAT"/>
    <property type="match status" value="1"/>
</dbReference>
<evidence type="ECO:0000313" key="3">
    <source>
        <dbReference type="EMBL" id="THC95122.1"/>
    </source>
</evidence>
<reference evidence="3 4" key="1">
    <citation type="submission" date="2019-03" db="EMBL/GenBank/DDBJ databases">
        <title>The genome sequence of a newly discovered highly antifungal drug resistant Aspergillus species, Aspergillus tanneri NIH 1004.</title>
        <authorList>
            <person name="Mounaud S."/>
            <person name="Singh I."/>
            <person name="Joardar V."/>
            <person name="Pakala S."/>
            <person name="Pakala S."/>
            <person name="Venepally P."/>
            <person name="Hoover J."/>
            <person name="Nierman W."/>
            <person name="Chung J."/>
            <person name="Losada L."/>
        </authorList>
    </citation>
    <scope>NUCLEOTIDE SEQUENCE [LARGE SCALE GENOMIC DNA]</scope>
    <source>
        <strain evidence="3 4">NIH1004</strain>
    </source>
</reference>
<dbReference type="EMBL" id="SOSA01000172">
    <property type="protein sequence ID" value="THC95122.1"/>
    <property type="molecule type" value="Genomic_DNA"/>
</dbReference>
<sequence length="228" mass="25245">MLVQTRYATESDVCDIAGINITSFRPQPFYQTAFANVNDSSLYPLKYARLLNRLGDPTAHVHVATDAETGQVVGSARWVIPGHLLQRSAHQTVSLSEDAKCKAADPGRFMPPGVNQQAYTAFLGMLNESRKKNLKDGDMSLDFLAILPAYQGNGIGTQLLKWGMGQADALNARIYLEASAEGYPLYCKYGWKVIEEIVLDFGVFGGRNTATYFVMMRDPVPNREENIQ</sequence>
<dbReference type="AlphaFoldDB" id="A0A4S3JIE6"/>
<protein>
    <recommendedName>
        <fullName evidence="1">N-acetyltransferase domain-containing protein</fullName>
    </recommendedName>
</protein>
<dbReference type="Proteomes" id="UP000308092">
    <property type="component" value="Unassembled WGS sequence"/>
</dbReference>
<keyword evidence="4" id="KW-1185">Reference proteome</keyword>
<dbReference type="PANTHER" id="PTHR42791">
    <property type="entry name" value="GNAT FAMILY ACETYLTRANSFERASE"/>
    <property type="match status" value="1"/>
</dbReference>
<proteinExistence type="predicted"/>
<dbReference type="SUPFAM" id="SSF55729">
    <property type="entry name" value="Acyl-CoA N-acyltransferases (Nat)"/>
    <property type="match status" value="1"/>
</dbReference>
<dbReference type="EMBL" id="QUQM01000007">
    <property type="protein sequence ID" value="KAA8645279.1"/>
    <property type="molecule type" value="Genomic_DNA"/>
</dbReference>
<name>A0A4S3JIE6_9EURO</name>
<gene>
    <name evidence="2" type="ORF">ATNIH1004_006698</name>
    <name evidence="3" type="ORF">EYZ11_005406</name>
</gene>
<dbReference type="STRING" id="1220188.A0A4S3JIE6"/>
<dbReference type="Gene3D" id="3.40.630.30">
    <property type="match status" value="1"/>
</dbReference>
<dbReference type="InterPro" id="IPR052523">
    <property type="entry name" value="Trichothecene_AcTrans"/>
</dbReference>
<dbReference type="VEuPathDB" id="FungiDB:EYZ11_005406"/>
<dbReference type="InterPro" id="IPR000182">
    <property type="entry name" value="GNAT_dom"/>
</dbReference>
<dbReference type="Pfam" id="PF13673">
    <property type="entry name" value="Acetyltransf_10"/>
    <property type="match status" value="1"/>
</dbReference>